<keyword evidence="2" id="KW-0812">Transmembrane</keyword>
<protein>
    <submittedName>
        <fullName evidence="2">Transmembrane transport protein</fullName>
    </submittedName>
</protein>
<evidence type="ECO:0000313" key="2">
    <source>
        <dbReference type="EMBL" id="CAA9259062.1"/>
    </source>
</evidence>
<sequence length="140" mass="14384">GPRLRAVARGAGDLRRLGAAGARGVGPTLADARRRAAAPRERPGGHRLHLAPAHHGGRPPDLQRGVLRLGGRHRGGARHRLCAGARGLRALTARGRGRRAPGRAAPAVDLRRGRLPADGRDAGAVATGGEPAGRAGGRRL</sequence>
<dbReference type="AlphaFoldDB" id="A0A6J4IQD8"/>
<feature type="compositionally biased region" description="Basic and acidic residues" evidence="1">
    <location>
        <begin position="109"/>
        <end position="121"/>
    </location>
</feature>
<organism evidence="2">
    <name type="scientific">uncultured Mycobacteriales bacterium</name>
    <dbReference type="NCBI Taxonomy" id="581187"/>
    <lineage>
        <taxon>Bacteria</taxon>
        <taxon>Bacillati</taxon>
        <taxon>Actinomycetota</taxon>
        <taxon>Actinomycetes</taxon>
        <taxon>Mycobacteriales</taxon>
        <taxon>environmental samples</taxon>
    </lineage>
</organism>
<feature type="non-terminal residue" evidence="2">
    <location>
        <position position="1"/>
    </location>
</feature>
<feature type="region of interest" description="Disordered" evidence="1">
    <location>
        <begin position="19"/>
        <end position="64"/>
    </location>
</feature>
<accession>A0A6J4IQD8</accession>
<dbReference type="EMBL" id="CADCTP010000212">
    <property type="protein sequence ID" value="CAA9259062.1"/>
    <property type="molecule type" value="Genomic_DNA"/>
</dbReference>
<proteinExistence type="predicted"/>
<keyword evidence="2" id="KW-0472">Membrane</keyword>
<feature type="compositionally biased region" description="Gly residues" evidence="1">
    <location>
        <begin position="130"/>
        <end position="140"/>
    </location>
</feature>
<feature type="compositionally biased region" description="Basic and acidic residues" evidence="1">
    <location>
        <begin position="31"/>
        <end position="44"/>
    </location>
</feature>
<feature type="region of interest" description="Disordered" evidence="1">
    <location>
        <begin position="94"/>
        <end position="140"/>
    </location>
</feature>
<feature type="non-terminal residue" evidence="2">
    <location>
        <position position="140"/>
    </location>
</feature>
<evidence type="ECO:0000256" key="1">
    <source>
        <dbReference type="SAM" id="MobiDB-lite"/>
    </source>
</evidence>
<gene>
    <name evidence="2" type="ORF">AVDCRST_MAG41-2938</name>
</gene>
<name>A0A6J4IQD8_9ACTN</name>
<reference evidence="2" key="1">
    <citation type="submission" date="2020-02" db="EMBL/GenBank/DDBJ databases">
        <authorList>
            <person name="Meier V. D."/>
        </authorList>
    </citation>
    <scope>NUCLEOTIDE SEQUENCE</scope>
    <source>
        <strain evidence="2">AVDCRST_MAG41</strain>
    </source>
</reference>